<dbReference type="Proteomes" id="UP000749646">
    <property type="component" value="Unassembled WGS sequence"/>
</dbReference>
<feature type="compositionally biased region" description="Basic and acidic residues" evidence="1">
    <location>
        <begin position="65"/>
        <end position="75"/>
    </location>
</feature>
<evidence type="ECO:0000313" key="3">
    <source>
        <dbReference type="Proteomes" id="UP000749646"/>
    </source>
</evidence>
<feature type="region of interest" description="Disordered" evidence="1">
    <location>
        <begin position="65"/>
        <end position="84"/>
    </location>
</feature>
<evidence type="ECO:0000256" key="1">
    <source>
        <dbReference type="SAM" id="MobiDB-lite"/>
    </source>
</evidence>
<evidence type="ECO:0000313" key="2">
    <source>
        <dbReference type="EMBL" id="KAF9943426.1"/>
    </source>
</evidence>
<dbReference type="AlphaFoldDB" id="A0A9P6IP27"/>
<reference evidence="2" key="1">
    <citation type="journal article" date="2020" name="Fungal Divers.">
        <title>Resolving the Mortierellaceae phylogeny through synthesis of multi-gene phylogenetics and phylogenomics.</title>
        <authorList>
            <person name="Vandepol N."/>
            <person name="Liber J."/>
            <person name="Desiro A."/>
            <person name="Na H."/>
            <person name="Kennedy M."/>
            <person name="Barry K."/>
            <person name="Grigoriev I.V."/>
            <person name="Miller A.N."/>
            <person name="O'Donnell K."/>
            <person name="Stajich J.E."/>
            <person name="Bonito G."/>
        </authorList>
    </citation>
    <scope>NUCLEOTIDE SEQUENCE</scope>
    <source>
        <strain evidence="2">MES-2147</strain>
    </source>
</reference>
<comment type="caution">
    <text evidence="2">The sequence shown here is derived from an EMBL/GenBank/DDBJ whole genome shotgun (WGS) entry which is preliminary data.</text>
</comment>
<accession>A0A9P6IP27</accession>
<dbReference type="EMBL" id="JAAAHW010009243">
    <property type="protein sequence ID" value="KAF9943426.1"/>
    <property type="molecule type" value="Genomic_DNA"/>
</dbReference>
<dbReference type="OrthoDB" id="2387940at2759"/>
<name>A0A9P6IP27_9FUNG</name>
<protein>
    <submittedName>
        <fullName evidence="2">Uncharacterized protein</fullName>
    </submittedName>
</protein>
<proteinExistence type="predicted"/>
<keyword evidence="3" id="KW-1185">Reference proteome</keyword>
<gene>
    <name evidence="2" type="ORF">BGZ65_001085</name>
</gene>
<sequence length="84" mass="9811">MEIYTVSLQNGLYHLYRHFQVYVPRARDDGGSLRACLQALFSVKEWLEDMVLPPAYELVRSRPRPAELDSVKKSELTPSKRKLF</sequence>
<organism evidence="2 3">
    <name type="scientific">Modicella reniformis</name>
    <dbReference type="NCBI Taxonomy" id="1440133"/>
    <lineage>
        <taxon>Eukaryota</taxon>
        <taxon>Fungi</taxon>
        <taxon>Fungi incertae sedis</taxon>
        <taxon>Mucoromycota</taxon>
        <taxon>Mortierellomycotina</taxon>
        <taxon>Mortierellomycetes</taxon>
        <taxon>Mortierellales</taxon>
        <taxon>Mortierellaceae</taxon>
        <taxon>Modicella</taxon>
    </lineage>
</organism>